<dbReference type="InterPro" id="IPR000198">
    <property type="entry name" value="RhoGAP_dom"/>
</dbReference>
<dbReference type="Proteomes" id="UP000094336">
    <property type="component" value="Unassembled WGS sequence"/>
</dbReference>
<evidence type="ECO:0000313" key="6">
    <source>
        <dbReference type="Proteomes" id="UP000094336"/>
    </source>
</evidence>
<dbReference type="InterPro" id="IPR001060">
    <property type="entry name" value="FCH_dom"/>
</dbReference>
<feature type="compositionally biased region" description="Basic and acidic residues" evidence="2">
    <location>
        <begin position="693"/>
        <end position="714"/>
    </location>
</feature>
<accession>A0A1E3QQ71</accession>
<dbReference type="SMART" id="SM00324">
    <property type="entry name" value="RhoGAP"/>
    <property type="match status" value="1"/>
</dbReference>
<dbReference type="InterPro" id="IPR000591">
    <property type="entry name" value="DEP_dom"/>
</dbReference>
<gene>
    <name evidence="5" type="ORF">BABINDRAFT_161997</name>
</gene>
<dbReference type="OrthoDB" id="2155291at2759"/>
<dbReference type="PANTHER" id="PTHR23065:SF17">
    <property type="entry name" value="RHO-GTPASE-ACTIVATING PROTEIN RGD2"/>
    <property type="match status" value="1"/>
</dbReference>
<evidence type="ECO:0000256" key="2">
    <source>
        <dbReference type="SAM" id="MobiDB-lite"/>
    </source>
</evidence>
<dbReference type="GeneID" id="30146966"/>
<dbReference type="AlphaFoldDB" id="A0A1E3QQ71"/>
<dbReference type="SUPFAM" id="SSF48350">
    <property type="entry name" value="GTPase activation domain, GAP"/>
    <property type="match status" value="1"/>
</dbReference>
<keyword evidence="1" id="KW-0175">Coiled coil</keyword>
<dbReference type="PROSITE" id="PS51741">
    <property type="entry name" value="F_BAR"/>
    <property type="match status" value="1"/>
</dbReference>
<organism evidence="5 6">
    <name type="scientific">Babjeviella inositovora NRRL Y-12698</name>
    <dbReference type="NCBI Taxonomy" id="984486"/>
    <lineage>
        <taxon>Eukaryota</taxon>
        <taxon>Fungi</taxon>
        <taxon>Dikarya</taxon>
        <taxon>Ascomycota</taxon>
        <taxon>Saccharomycotina</taxon>
        <taxon>Pichiomycetes</taxon>
        <taxon>Serinales incertae sedis</taxon>
        <taxon>Babjeviella</taxon>
    </lineage>
</organism>
<feature type="compositionally biased region" description="Polar residues" evidence="2">
    <location>
        <begin position="678"/>
        <end position="691"/>
    </location>
</feature>
<dbReference type="SUPFAM" id="SSF46785">
    <property type="entry name" value="Winged helix' DNA-binding domain"/>
    <property type="match status" value="1"/>
</dbReference>
<evidence type="ECO:0008006" key="7">
    <source>
        <dbReference type="Google" id="ProtNLM"/>
    </source>
</evidence>
<dbReference type="GO" id="GO:0051285">
    <property type="term" value="C:cell cortex of cell tip"/>
    <property type="evidence" value="ECO:0007669"/>
    <property type="project" value="EnsemblFungi"/>
</dbReference>
<dbReference type="InterPro" id="IPR031160">
    <property type="entry name" value="F_BAR_dom"/>
</dbReference>
<dbReference type="STRING" id="984486.A0A1E3QQ71"/>
<keyword evidence="6" id="KW-1185">Reference proteome</keyword>
<dbReference type="RefSeq" id="XP_018984942.1">
    <property type="nucleotide sequence ID" value="XM_019129113.1"/>
</dbReference>
<feature type="domain" description="Rho-GAP" evidence="3">
    <location>
        <begin position="447"/>
        <end position="660"/>
    </location>
</feature>
<proteinExistence type="predicted"/>
<dbReference type="Pfam" id="PF00610">
    <property type="entry name" value="DEP"/>
    <property type="match status" value="1"/>
</dbReference>
<feature type="domain" description="F-BAR" evidence="4">
    <location>
        <begin position="2"/>
        <end position="412"/>
    </location>
</feature>
<dbReference type="GO" id="GO:0030950">
    <property type="term" value="P:establishment or maintenance of actin cytoskeleton polarity"/>
    <property type="evidence" value="ECO:0007669"/>
    <property type="project" value="EnsemblFungi"/>
</dbReference>
<dbReference type="InterPro" id="IPR008936">
    <property type="entry name" value="Rho_GTPase_activation_prot"/>
</dbReference>
<dbReference type="EMBL" id="KV454432">
    <property type="protein sequence ID" value="ODQ79614.1"/>
    <property type="molecule type" value="Genomic_DNA"/>
</dbReference>
<evidence type="ECO:0000313" key="5">
    <source>
        <dbReference type="EMBL" id="ODQ79614.1"/>
    </source>
</evidence>
<dbReference type="PROSITE" id="PS50238">
    <property type="entry name" value="RHOGAP"/>
    <property type="match status" value="1"/>
</dbReference>
<dbReference type="SUPFAM" id="SSF103657">
    <property type="entry name" value="BAR/IMD domain-like"/>
    <property type="match status" value="1"/>
</dbReference>
<dbReference type="PANTHER" id="PTHR23065">
    <property type="entry name" value="PROLINE-SERINE-THREONINE PHOSPHATASE INTERACTING PROTEIN 1"/>
    <property type="match status" value="1"/>
</dbReference>
<dbReference type="GO" id="GO:0031097">
    <property type="term" value="C:medial cortex"/>
    <property type="evidence" value="ECO:0007669"/>
    <property type="project" value="EnsemblFungi"/>
</dbReference>
<dbReference type="GO" id="GO:0005886">
    <property type="term" value="C:plasma membrane"/>
    <property type="evidence" value="ECO:0007669"/>
    <property type="project" value="TreeGrafter"/>
</dbReference>
<feature type="region of interest" description="Disordered" evidence="2">
    <location>
        <begin position="670"/>
        <end position="732"/>
    </location>
</feature>
<evidence type="ECO:0000256" key="1">
    <source>
        <dbReference type="PROSITE-ProRule" id="PRU01077"/>
    </source>
</evidence>
<dbReference type="GO" id="GO:0035838">
    <property type="term" value="C:growing cell tip"/>
    <property type="evidence" value="ECO:0007669"/>
    <property type="project" value="EnsemblFungi"/>
</dbReference>
<dbReference type="InterPro" id="IPR036390">
    <property type="entry name" value="WH_DNA-bd_sf"/>
</dbReference>
<protein>
    <recommendedName>
        <fullName evidence="7">Rho-GAP domain-containing protein</fullName>
    </recommendedName>
</protein>
<dbReference type="Pfam" id="PF00611">
    <property type="entry name" value="FCH"/>
    <property type="match status" value="1"/>
</dbReference>
<dbReference type="GO" id="GO:0007264">
    <property type="term" value="P:small GTPase-mediated signal transduction"/>
    <property type="evidence" value="ECO:0007669"/>
    <property type="project" value="EnsemblFungi"/>
</dbReference>
<dbReference type="Gene3D" id="1.20.1270.60">
    <property type="entry name" value="Arfaptin homology (AH) domain/BAR domain"/>
    <property type="match status" value="2"/>
</dbReference>
<evidence type="ECO:0000259" key="4">
    <source>
        <dbReference type="PROSITE" id="PS51741"/>
    </source>
</evidence>
<dbReference type="InterPro" id="IPR027267">
    <property type="entry name" value="AH/BAR_dom_sf"/>
</dbReference>
<dbReference type="GO" id="GO:0000935">
    <property type="term" value="C:division septum"/>
    <property type="evidence" value="ECO:0007669"/>
    <property type="project" value="EnsemblFungi"/>
</dbReference>
<name>A0A1E3QQ71_9ASCO</name>
<dbReference type="GO" id="GO:0005096">
    <property type="term" value="F:GTPase activator activity"/>
    <property type="evidence" value="ECO:0007669"/>
    <property type="project" value="EnsemblFungi"/>
</dbReference>
<evidence type="ECO:0000259" key="3">
    <source>
        <dbReference type="PROSITE" id="PS50238"/>
    </source>
</evidence>
<sequence>MPTFSDSFWTPDYATGMATLFRKLHQGCVENDEYIRLFQSRSAIEGAYGNQLHTIPANHAPLKTGFGRDDGASVKQSFLGIQAEIGHEGAYHQQVSENINVMILEPFGRWCDDHKKRVAYSEEVVQDAVRSFLRTRAEVDRLEKKYFNKCRVLEDLRSSVPEDEELSIEEVSQLAEDSDPEEETYELGGVTYTEASLRPVLASLLSEVPQFTHKVTLLGNYERCSTGSAIALFLQGTLQLLLDDTEQFGQDLVDQGFLRLVGQVSSSFVNSKKFIYQWKDRAFAVAHVPYKKAGTSYFDEVKENLTNMTLNKRASMSGLSEKQAMKKLVREVDELDREYLFEVKQADNVRCELEELIVDHMKFMEKCEMDRLKAVKKVTLDFLSIVSNKIASLKSVVDRFMIYEETISPQSDLNVFLQTYKTGSFKPKPVIYDNYYSLTSSFQIFGIDIESRCRAEGKLVPLVVSSCLQHMDAVYPDLTDDQARIDVWIVPTKLATTHQLRAKLNEACGKSDVQATASDYMEIMTQSDPSVVASVLKLYLLELPDSLVSSQTYELFKSLYSVAEEEVPTDEERINGVTNLLVDLPKAHIATLNALLTHFSRLIGIIESKNLELAALFTSQFVAEFGELVLRPKVQTGVNMDDKFVARLLRDLLEHMEAVFKSLKRLNSTKKRGKSENKNVPSTEASISSKLQRAVEKGKRLAPDGKVAREREHTATPPPVSKGGEEDPIVVE</sequence>
<dbReference type="SMART" id="SM00055">
    <property type="entry name" value="FCH"/>
    <property type="match status" value="1"/>
</dbReference>
<dbReference type="Gene3D" id="1.10.555.10">
    <property type="entry name" value="Rho GTPase activation protein"/>
    <property type="match status" value="1"/>
</dbReference>
<dbReference type="Pfam" id="PF00620">
    <property type="entry name" value="RhoGAP"/>
    <property type="match status" value="1"/>
</dbReference>
<reference evidence="6" key="1">
    <citation type="submission" date="2016-05" db="EMBL/GenBank/DDBJ databases">
        <title>Comparative genomics of biotechnologically important yeasts.</title>
        <authorList>
            <consortium name="DOE Joint Genome Institute"/>
            <person name="Riley R."/>
            <person name="Haridas S."/>
            <person name="Wolfe K.H."/>
            <person name="Lopes M.R."/>
            <person name="Hittinger C.T."/>
            <person name="Goker M."/>
            <person name="Salamov A."/>
            <person name="Wisecaver J."/>
            <person name="Long T.M."/>
            <person name="Aerts A.L."/>
            <person name="Barry K."/>
            <person name="Choi C."/>
            <person name="Clum A."/>
            <person name="Coughlan A.Y."/>
            <person name="Deshpande S."/>
            <person name="Douglass A.P."/>
            <person name="Hanson S.J."/>
            <person name="Klenk H.-P."/>
            <person name="Labutti K."/>
            <person name="Lapidus A."/>
            <person name="Lindquist E."/>
            <person name="Lipzen A."/>
            <person name="Meier-Kolthoff J.P."/>
            <person name="Ohm R.A."/>
            <person name="Otillar R.P."/>
            <person name="Pangilinan J."/>
            <person name="Peng Y."/>
            <person name="Rokas A."/>
            <person name="Rosa C.A."/>
            <person name="Scheuner C."/>
            <person name="Sibirny A.A."/>
            <person name="Slot J.C."/>
            <person name="Stielow J.B."/>
            <person name="Sun H."/>
            <person name="Kurtzman C.P."/>
            <person name="Blackwell M."/>
            <person name="Grigoriev I.V."/>
            <person name="Jeffries T.W."/>
        </authorList>
    </citation>
    <scope>NUCLEOTIDE SEQUENCE [LARGE SCALE GENOMIC DNA]</scope>
    <source>
        <strain evidence="6">NRRL Y-12698</strain>
    </source>
</reference>